<dbReference type="HOGENOM" id="CLU_516004_0_0_1"/>
<evidence type="ECO:0000313" key="2">
    <source>
        <dbReference type="EMBL" id="EIN04602.1"/>
    </source>
</evidence>
<gene>
    <name evidence="2" type="ORF">PUNSTDRAFT_146285</name>
</gene>
<evidence type="ECO:0000313" key="3">
    <source>
        <dbReference type="Proteomes" id="UP000054196"/>
    </source>
</evidence>
<dbReference type="eggNOG" id="ENOG502S758">
    <property type="taxonomic scope" value="Eukaryota"/>
</dbReference>
<protein>
    <submittedName>
        <fullName evidence="2">Uncharacterized protein</fullName>
    </submittedName>
</protein>
<feature type="region of interest" description="Disordered" evidence="1">
    <location>
        <begin position="366"/>
        <end position="500"/>
    </location>
</feature>
<dbReference type="KEGG" id="psq:PUNSTDRAFT_146285"/>
<feature type="compositionally biased region" description="Pro residues" evidence="1">
    <location>
        <begin position="485"/>
        <end position="496"/>
    </location>
</feature>
<dbReference type="OrthoDB" id="2563900at2759"/>
<accession>R7S479</accession>
<feature type="region of interest" description="Disordered" evidence="1">
    <location>
        <begin position="1"/>
        <end position="151"/>
    </location>
</feature>
<feature type="compositionally biased region" description="Pro residues" evidence="1">
    <location>
        <begin position="16"/>
        <end position="25"/>
    </location>
</feature>
<feature type="compositionally biased region" description="Low complexity" evidence="1">
    <location>
        <begin position="104"/>
        <end position="113"/>
    </location>
</feature>
<feature type="compositionally biased region" description="Polar residues" evidence="1">
    <location>
        <begin position="53"/>
        <end position="63"/>
    </location>
</feature>
<feature type="region of interest" description="Disordered" evidence="1">
    <location>
        <begin position="248"/>
        <end position="306"/>
    </location>
</feature>
<dbReference type="RefSeq" id="XP_007387995.1">
    <property type="nucleotide sequence ID" value="XM_007387933.1"/>
</dbReference>
<feature type="compositionally biased region" description="Low complexity" evidence="1">
    <location>
        <begin position="466"/>
        <end position="484"/>
    </location>
</feature>
<feature type="compositionally biased region" description="Low complexity" evidence="1">
    <location>
        <begin position="267"/>
        <end position="298"/>
    </location>
</feature>
<feature type="compositionally biased region" description="Low complexity" evidence="1">
    <location>
        <begin position="73"/>
        <end position="93"/>
    </location>
</feature>
<dbReference type="OMA" id="NSIHMGR"/>
<feature type="compositionally biased region" description="Polar residues" evidence="1">
    <location>
        <begin position="397"/>
        <end position="416"/>
    </location>
</feature>
<keyword evidence="3" id="KW-1185">Reference proteome</keyword>
<name>R7S479_PUNST</name>
<dbReference type="Proteomes" id="UP000054196">
    <property type="component" value="Unassembled WGS sequence"/>
</dbReference>
<organism evidence="2 3">
    <name type="scientific">Punctularia strigosozonata (strain HHB-11173)</name>
    <name type="common">White-rot fungus</name>
    <dbReference type="NCBI Taxonomy" id="741275"/>
    <lineage>
        <taxon>Eukaryota</taxon>
        <taxon>Fungi</taxon>
        <taxon>Dikarya</taxon>
        <taxon>Basidiomycota</taxon>
        <taxon>Agaricomycotina</taxon>
        <taxon>Agaricomycetes</taxon>
        <taxon>Corticiales</taxon>
        <taxon>Punctulariaceae</taxon>
        <taxon>Punctularia</taxon>
    </lineage>
</organism>
<feature type="compositionally biased region" description="Low complexity" evidence="1">
    <location>
        <begin position="417"/>
        <end position="445"/>
    </location>
</feature>
<dbReference type="EMBL" id="JH687553">
    <property type="protein sequence ID" value="EIN04602.1"/>
    <property type="molecule type" value="Genomic_DNA"/>
</dbReference>
<feature type="region of interest" description="Disordered" evidence="1">
    <location>
        <begin position="192"/>
        <end position="214"/>
    </location>
</feature>
<dbReference type="GeneID" id="18881606"/>
<sequence length="647" mass="65795">MPTTSIPSSSPEMSPKLPPSPPQAHSPPATSLASSPDLRKLTSATNLAPGPSPQKQRSLSPRNSIHMGRGTRSPNDSSIPSSPTSIHSSSSAIFERDVEPLPLPSLTPSTNPPVHAGGAPSPVHGGFDKQSIHGPNPHLMPRGKATEQLEQSVPSVLDQAATLLTASGPDEEDQIAVVTPATSGSIAASMLAPSTSSIRTGPGMPERQPSPILDTSPVAAYNKAWQPTLAHHTSTLQAIAQGMGEGAMLSSRGAPRRERRVVPPPGAGFRPRGAMPIQTAVAPAATSPSTSAMTSPLSGTPPISPSSFGMASYPSIGQAAAGHSTNSTATMRDFAYSPSSILAGTASRSRSPSPMGLRAGQRQSLLLNFPGSPSSTPTSPVSNASQPASPPTRPVIHTQQTITPMTRATSQPGSQVASTPTSAYYSAASSESGSPTTTTMENAPTLPTPTPAQTGFAASSSPLVGSRPSRSPQRRTSTLLSVSPTSPPLTGIPPSPNTSNASKRLSFISYADLLTSAPANTLSLSQLTHNATTEPPPHIPSVVNAIGVSSQGGSDYGSTVPRSGTASSASSLHRLSGIMPGSIPLHGHGFGASSHAAMSKRESVLLDDVGGEFEREGFGTGLEERLEAVIGGTPPLSGNASAVNAKA</sequence>
<proteinExistence type="predicted"/>
<feature type="compositionally biased region" description="Low complexity" evidence="1">
    <location>
        <begin position="370"/>
        <end position="380"/>
    </location>
</feature>
<evidence type="ECO:0000256" key="1">
    <source>
        <dbReference type="SAM" id="MobiDB-lite"/>
    </source>
</evidence>
<dbReference type="AlphaFoldDB" id="R7S479"/>
<reference evidence="3" key="1">
    <citation type="journal article" date="2012" name="Science">
        <title>The Paleozoic origin of enzymatic lignin decomposition reconstructed from 31 fungal genomes.</title>
        <authorList>
            <person name="Floudas D."/>
            <person name="Binder M."/>
            <person name="Riley R."/>
            <person name="Barry K."/>
            <person name="Blanchette R.A."/>
            <person name="Henrissat B."/>
            <person name="Martinez A.T."/>
            <person name="Otillar R."/>
            <person name="Spatafora J.W."/>
            <person name="Yadav J.S."/>
            <person name="Aerts A."/>
            <person name="Benoit I."/>
            <person name="Boyd A."/>
            <person name="Carlson A."/>
            <person name="Copeland A."/>
            <person name="Coutinho P.M."/>
            <person name="de Vries R.P."/>
            <person name="Ferreira P."/>
            <person name="Findley K."/>
            <person name="Foster B."/>
            <person name="Gaskell J."/>
            <person name="Glotzer D."/>
            <person name="Gorecki P."/>
            <person name="Heitman J."/>
            <person name="Hesse C."/>
            <person name="Hori C."/>
            <person name="Igarashi K."/>
            <person name="Jurgens J.A."/>
            <person name="Kallen N."/>
            <person name="Kersten P."/>
            <person name="Kohler A."/>
            <person name="Kuees U."/>
            <person name="Kumar T.K.A."/>
            <person name="Kuo A."/>
            <person name="LaButti K."/>
            <person name="Larrondo L.F."/>
            <person name="Lindquist E."/>
            <person name="Ling A."/>
            <person name="Lombard V."/>
            <person name="Lucas S."/>
            <person name="Lundell T."/>
            <person name="Martin R."/>
            <person name="McLaughlin D.J."/>
            <person name="Morgenstern I."/>
            <person name="Morin E."/>
            <person name="Murat C."/>
            <person name="Nagy L.G."/>
            <person name="Nolan M."/>
            <person name="Ohm R.A."/>
            <person name="Patyshakuliyeva A."/>
            <person name="Rokas A."/>
            <person name="Ruiz-Duenas F.J."/>
            <person name="Sabat G."/>
            <person name="Salamov A."/>
            <person name="Samejima M."/>
            <person name="Schmutz J."/>
            <person name="Slot J.C."/>
            <person name="St John F."/>
            <person name="Stenlid J."/>
            <person name="Sun H."/>
            <person name="Sun S."/>
            <person name="Syed K."/>
            <person name="Tsang A."/>
            <person name="Wiebenga A."/>
            <person name="Young D."/>
            <person name="Pisabarro A."/>
            <person name="Eastwood D.C."/>
            <person name="Martin F."/>
            <person name="Cullen D."/>
            <person name="Grigoriev I.V."/>
            <person name="Hibbett D.S."/>
        </authorList>
    </citation>
    <scope>NUCLEOTIDE SEQUENCE [LARGE SCALE GENOMIC DNA]</scope>
    <source>
        <strain evidence="3">HHB-11173 SS5</strain>
    </source>
</reference>